<accession>A0A0M4LSX3</accession>
<dbReference type="EMBL" id="CP010411">
    <property type="protein sequence ID" value="ALE10019.1"/>
    <property type="molecule type" value="Genomic_DNA"/>
</dbReference>
<name>A0A0M4LSX3_BIFLI</name>
<protein>
    <submittedName>
        <fullName evidence="1">Uncharacterized protein</fullName>
    </submittedName>
</protein>
<organism evidence="1 2">
    <name type="scientific">Bifidobacterium longum subsp. infantis</name>
    <dbReference type="NCBI Taxonomy" id="1682"/>
    <lineage>
        <taxon>Bacteria</taxon>
        <taxon>Bacillati</taxon>
        <taxon>Actinomycetota</taxon>
        <taxon>Actinomycetes</taxon>
        <taxon>Bifidobacteriales</taxon>
        <taxon>Bifidobacteriaceae</taxon>
        <taxon>Bifidobacterium</taxon>
    </lineage>
</organism>
<gene>
    <name evidence="1" type="ORF">RY67_2019</name>
</gene>
<dbReference type="Pfam" id="PF22752">
    <property type="entry name" value="DUF488-N3i"/>
    <property type="match status" value="1"/>
</dbReference>
<dbReference type="Proteomes" id="UP000067206">
    <property type="component" value="Chromosome"/>
</dbReference>
<reference evidence="1 2" key="1">
    <citation type="submission" date="2014-12" db="EMBL/GenBank/DDBJ databases">
        <title>Complete genome sequence of Bifidobacterium longum subsp. infantis BT1.</title>
        <authorList>
            <person name="Kim J.F."/>
            <person name="Kwak M.-J."/>
        </authorList>
    </citation>
    <scope>NUCLEOTIDE SEQUENCE [LARGE SCALE GENOMIC DNA]</scope>
    <source>
        <strain evidence="1 2">BT1</strain>
    </source>
</reference>
<evidence type="ECO:0000313" key="2">
    <source>
        <dbReference type="Proteomes" id="UP000067206"/>
    </source>
</evidence>
<sequence>MTSGKRTPIMGRMGITIKRIYEEPTASDGYRVLVDRLWPRGMTKERATLDLWMKDVAPSPLLRKWFGHDPTRFAEFRTRYIAELDANATVDSLRRICAQHPDVTLLYAAKDPHINHALVLRDYLD</sequence>
<dbReference type="PANTHER" id="PTHR36849:SF1">
    <property type="entry name" value="CYTOPLASMIC PROTEIN"/>
    <property type="match status" value="1"/>
</dbReference>
<proteinExistence type="predicted"/>
<dbReference type="PANTHER" id="PTHR36849">
    <property type="entry name" value="CYTOPLASMIC PROTEIN-RELATED"/>
    <property type="match status" value="1"/>
</dbReference>
<dbReference type="PATRIC" id="fig|1682.24.peg.1964"/>
<dbReference type="AlphaFoldDB" id="A0A0M4LSX3"/>
<evidence type="ECO:0000313" key="1">
    <source>
        <dbReference type="EMBL" id="ALE10019.1"/>
    </source>
</evidence>
<dbReference type="InterPro" id="IPR052552">
    <property type="entry name" value="YeaO-like"/>
</dbReference>